<evidence type="ECO:0000256" key="1">
    <source>
        <dbReference type="SAM" id="Phobius"/>
    </source>
</evidence>
<sequence>MDKRNKTALAYLLIGVAAAGRALLAVPEAAAIQEVSLTVLALVGYLLLAGKSKLPIVFGAAGLVLELILSGAQSGGAWVWLEPALRAVDLWLFWGAALVLLRLCGKAASKMPLVAAVPLAVYTVAHFLPPAATVAAVAFVAFSVVMLWFAASMIRAYNDARVKK</sequence>
<feature type="transmembrane region" description="Helical" evidence="1">
    <location>
        <begin position="134"/>
        <end position="154"/>
    </location>
</feature>
<evidence type="ECO:0000313" key="3">
    <source>
        <dbReference type="Proteomes" id="UP000759273"/>
    </source>
</evidence>
<keyword evidence="1" id="KW-1133">Transmembrane helix</keyword>
<dbReference type="Proteomes" id="UP000759273">
    <property type="component" value="Unassembled WGS sequence"/>
</dbReference>
<feature type="transmembrane region" description="Helical" evidence="1">
    <location>
        <begin position="111"/>
        <end position="128"/>
    </location>
</feature>
<feature type="transmembrane region" description="Helical" evidence="1">
    <location>
        <begin position="29"/>
        <end position="49"/>
    </location>
</feature>
<protein>
    <submittedName>
        <fullName evidence="2">Uncharacterized protein</fullName>
    </submittedName>
</protein>
<reference evidence="2" key="1">
    <citation type="submission" date="2021-02" db="EMBL/GenBank/DDBJ databases">
        <title>Infant gut strain persistence is associated with maternal origin, phylogeny, and functional potential including surface adhesion and iron acquisition.</title>
        <authorList>
            <person name="Lou Y.C."/>
        </authorList>
    </citation>
    <scope>NUCLEOTIDE SEQUENCE</scope>
    <source>
        <strain evidence="2">L3_101_000M1_dasL3_101_000M1_concoct_87</strain>
    </source>
</reference>
<keyword evidence="1" id="KW-0812">Transmembrane</keyword>
<dbReference type="EMBL" id="JAGZGG010000031">
    <property type="protein sequence ID" value="MBS5333133.1"/>
    <property type="molecule type" value="Genomic_DNA"/>
</dbReference>
<accession>A0A943DIL5</accession>
<comment type="caution">
    <text evidence="2">The sequence shown here is derived from an EMBL/GenBank/DDBJ whole genome shotgun (WGS) entry which is preliminary data.</text>
</comment>
<gene>
    <name evidence="2" type="ORF">KHY36_11475</name>
</gene>
<organism evidence="2 3">
    <name type="scientific">Subdoligranulum variabile</name>
    <dbReference type="NCBI Taxonomy" id="214851"/>
    <lineage>
        <taxon>Bacteria</taxon>
        <taxon>Bacillati</taxon>
        <taxon>Bacillota</taxon>
        <taxon>Clostridia</taxon>
        <taxon>Eubacteriales</taxon>
        <taxon>Oscillospiraceae</taxon>
        <taxon>Subdoligranulum</taxon>
    </lineage>
</organism>
<name>A0A943DIL5_9FIRM</name>
<dbReference type="AlphaFoldDB" id="A0A943DIL5"/>
<feature type="transmembrane region" description="Helical" evidence="1">
    <location>
        <begin position="56"/>
        <end position="81"/>
    </location>
</feature>
<keyword evidence="1" id="KW-0472">Membrane</keyword>
<proteinExistence type="predicted"/>
<feature type="transmembrane region" description="Helical" evidence="1">
    <location>
        <begin position="87"/>
        <end position="104"/>
    </location>
</feature>
<evidence type="ECO:0000313" key="2">
    <source>
        <dbReference type="EMBL" id="MBS5333133.1"/>
    </source>
</evidence>